<organism evidence="5 6">
    <name type="scientific">Zingiber officinale</name>
    <name type="common">Ginger</name>
    <name type="synonym">Amomum zingiber</name>
    <dbReference type="NCBI Taxonomy" id="94328"/>
    <lineage>
        <taxon>Eukaryota</taxon>
        <taxon>Viridiplantae</taxon>
        <taxon>Streptophyta</taxon>
        <taxon>Embryophyta</taxon>
        <taxon>Tracheophyta</taxon>
        <taxon>Spermatophyta</taxon>
        <taxon>Magnoliopsida</taxon>
        <taxon>Liliopsida</taxon>
        <taxon>Zingiberales</taxon>
        <taxon>Zingiberaceae</taxon>
        <taxon>Zingiber</taxon>
    </lineage>
</organism>
<dbReference type="PANTHER" id="PTHR31499:SF43">
    <property type="entry name" value="MYB FAMILY TRANSCRIPTION FACTOR APL"/>
    <property type="match status" value="1"/>
</dbReference>
<dbReference type="PANTHER" id="PTHR31499">
    <property type="entry name" value="MYB FAMILY TRANSCRIPTION FACTOR PHL11"/>
    <property type="match status" value="1"/>
</dbReference>
<dbReference type="InterPro" id="IPR006447">
    <property type="entry name" value="Myb_dom_plants"/>
</dbReference>
<keyword evidence="3" id="KW-0539">Nucleus</keyword>
<proteinExistence type="predicted"/>
<protein>
    <submittedName>
        <fullName evidence="5">Uncharacterized protein</fullName>
    </submittedName>
</protein>
<dbReference type="EMBL" id="JACMSC010000008">
    <property type="protein sequence ID" value="KAG6512278.1"/>
    <property type="molecule type" value="Genomic_DNA"/>
</dbReference>
<keyword evidence="2" id="KW-0804">Transcription</keyword>
<evidence type="ECO:0000256" key="4">
    <source>
        <dbReference type="SAM" id="MobiDB-lite"/>
    </source>
</evidence>
<dbReference type="SUPFAM" id="SSF46689">
    <property type="entry name" value="Homeodomain-like"/>
    <property type="match status" value="1"/>
</dbReference>
<feature type="region of interest" description="Disordered" evidence="4">
    <location>
        <begin position="92"/>
        <end position="113"/>
    </location>
</feature>
<dbReference type="NCBIfam" id="TIGR01557">
    <property type="entry name" value="myb_SHAQKYF"/>
    <property type="match status" value="1"/>
</dbReference>
<dbReference type="GO" id="GO:0003700">
    <property type="term" value="F:DNA-binding transcription factor activity"/>
    <property type="evidence" value="ECO:0007669"/>
    <property type="project" value="InterPro"/>
</dbReference>
<evidence type="ECO:0000313" key="6">
    <source>
        <dbReference type="Proteomes" id="UP000734854"/>
    </source>
</evidence>
<sequence>MSYNQFQNNGFTMPSRENLCPVAATHPLGTSKQNPNFRIKWTPSLHWIFVVAVERLGGATEAKPTAIVQAMETMGVFGLTLQQVKSHLQKYRNQSKYEKREQHKHGSESDETLSTFLVPSPDIRDHEVHACKTSLTEVGRQILEEIEVKRFIAWLRNNRVEFYTYVEDFMLQLNGTPQDTYMESLVEDPYDKAIREFLNA</sequence>
<evidence type="ECO:0000256" key="3">
    <source>
        <dbReference type="ARBA" id="ARBA00023242"/>
    </source>
</evidence>
<evidence type="ECO:0000313" key="5">
    <source>
        <dbReference type="EMBL" id="KAG6512278.1"/>
    </source>
</evidence>
<dbReference type="Proteomes" id="UP000734854">
    <property type="component" value="Unassembled WGS sequence"/>
</dbReference>
<dbReference type="GO" id="GO:0003677">
    <property type="term" value="F:DNA binding"/>
    <property type="evidence" value="ECO:0007669"/>
    <property type="project" value="InterPro"/>
</dbReference>
<keyword evidence="1" id="KW-0805">Transcription regulation</keyword>
<gene>
    <name evidence="5" type="ORF">ZIOFF_030375</name>
</gene>
<feature type="compositionally biased region" description="Basic and acidic residues" evidence="4">
    <location>
        <begin position="95"/>
        <end position="108"/>
    </location>
</feature>
<evidence type="ECO:0000256" key="1">
    <source>
        <dbReference type="ARBA" id="ARBA00023015"/>
    </source>
</evidence>
<keyword evidence="6" id="KW-1185">Reference proteome</keyword>
<dbReference type="AlphaFoldDB" id="A0A8J5LHR0"/>
<reference evidence="5 6" key="1">
    <citation type="submission" date="2020-08" db="EMBL/GenBank/DDBJ databases">
        <title>Plant Genome Project.</title>
        <authorList>
            <person name="Zhang R.-G."/>
        </authorList>
    </citation>
    <scope>NUCLEOTIDE SEQUENCE [LARGE SCALE GENOMIC DNA]</scope>
    <source>
        <tissue evidence="5">Rhizome</tissue>
    </source>
</reference>
<evidence type="ECO:0000256" key="2">
    <source>
        <dbReference type="ARBA" id="ARBA00023163"/>
    </source>
</evidence>
<name>A0A8J5LHR0_ZINOF</name>
<dbReference type="InterPro" id="IPR009057">
    <property type="entry name" value="Homeodomain-like_sf"/>
</dbReference>
<dbReference type="Gene3D" id="1.10.10.60">
    <property type="entry name" value="Homeodomain-like"/>
    <property type="match status" value="1"/>
</dbReference>
<comment type="caution">
    <text evidence="5">The sequence shown here is derived from an EMBL/GenBank/DDBJ whole genome shotgun (WGS) entry which is preliminary data.</text>
</comment>
<dbReference type="InterPro" id="IPR046955">
    <property type="entry name" value="PHR1-like"/>
</dbReference>
<accession>A0A8J5LHR0</accession>